<comment type="similarity">
    <text evidence="2">Belongs to the CRISPR system Cmr5 family.</text>
</comment>
<keyword evidence="7" id="KW-1185">Reference proteome</keyword>
<organism evidence="6 7">
    <name type="scientific">Thermus tengchongensis</name>
    <dbReference type="NCBI Taxonomy" id="1214928"/>
    <lineage>
        <taxon>Bacteria</taxon>
        <taxon>Thermotogati</taxon>
        <taxon>Deinococcota</taxon>
        <taxon>Deinococci</taxon>
        <taxon>Thermales</taxon>
        <taxon>Thermaceae</taxon>
        <taxon>Thermus</taxon>
    </lineage>
</organism>
<gene>
    <name evidence="6" type="primary">cmr5</name>
    <name evidence="6" type="ORF">E0489_11345</name>
</gene>
<evidence type="ECO:0000313" key="6">
    <source>
        <dbReference type="EMBL" id="TFU14830.1"/>
    </source>
</evidence>
<accession>A0ABY2K3X8</accession>
<dbReference type="SUPFAM" id="SSF158568">
    <property type="entry name" value="AF1862-like"/>
    <property type="match status" value="1"/>
</dbReference>
<proteinExistence type="inferred from homology"/>
<evidence type="ECO:0000256" key="4">
    <source>
        <dbReference type="ARBA" id="ARBA00023118"/>
    </source>
</evidence>
<evidence type="ECO:0000313" key="7">
    <source>
        <dbReference type="Proteomes" id="UP000297244"/>
    </source>
</evidence>
<dbReference type="Pfam" id="PF09701">
    <property type="entry name" value="Cas_Cmr5"/>
    <property type="match status" value="1"/>
</dbReference>
<dbReference type="InterPro" id="IPR023101">
    <property type="entry name" value="AF1862-like_dom_sf"/>
</dbReference>
<comment type="caution">
    <text evidence="6">The sequence shown here is derived from an EMBL/GenBank/DDBJ whole genome shotgun (WGS) entry which is preliminary data.</text>
</comment>
<evidence type="ECO:0000256" key="3">
    <source>
        <dbReference type="ARBA" id="ARBA00022490"/>
    </source>
</evidence>
<keyword evidence="3" id="KW-0963">Cytoplasm</keyword>
<dbReference type="NCBIfam" id="TIGR01881">
    <property type="entry name" value="cas_Cmr5"/>
    <property type="match status" value="1"/>
</dbReference>
<dbReference type="EMBL" id="SKBL01000025">
    <property type="protein sequence ID" value="TFU14830.1"/>
    <property type="molecule type" value="Genomic_DNA"/>
</dbReference>
<dbReference type="InterPro" id="IPR010160">
    <property type="entry name" value="CRISPR-assoc_prot_Cmr5"/>
</dbReference>
<sequence length="118" mass="13352">MRTRSQLWAQGAYERVKEAAQKGGTWAEDYQTMALKFPVLVRQAGLAQALAFVDSRGKEAHKRFLDDLAQVLGRKGGRELAEEALRAELLLYLRLTREVLQASEWFKRFAQALIEGAS</sequence>
<reference evidence="6 7" key="1">
    <citation type="submission" date="2019-03" db="EMBL/GenBank/DDBJ databases">
        <title>Thermus tengchongensis species for the arsenic transformation mechanism.</title>
        <authorList>
            <person name="Yuan G.C."/>
        </authorList>
    </citation>
    <scope>NUCLEOTIDE SEQUENCE [LARGE SCALE GENOMIC DNA]</scope>
    <source>
        <strain evidence="6 7">15Y</strain>
    </source>
</reference>
<protein>
    <recommendedName>
        <fullName evidence="5">CRISPR type III-B/RAMP module-associated protein Cmr5</fullName>
    </recommendedName>
</protein>
<evidence type="ECO:0000256" key="5">
    <source>
        <dbReference type="ARBA" id="ARBA00030001"/>
    </source>
</evidence>
<dbReference type="Gene3D" id="1.10.520.30">
    <property type="entry name" value="AF1862-like domain"/>
    <property type="match status" value="1"/>
</dbReference>
<dbReference type="RefSeq" id="WP_135343888.1">
    <property type="nucleotide sequence ID" value="NZ_ML214260.1"/>
</dbReference>
<name>A0ABY2K3X8_9DEIN</name>
<comment type="subcellular location">
    <subcellularLocation>
        <location evidence="1">Cytoplasm</location>
    </subcellularLocation>
</comment>
<evidence type="ECO:0000256" key="1">
    <source>
        <dbReference type="ARBA" id="ARBA00004496"/>
    </source>
</evidence>
<dbReference type="CDD" id="cd09749">
    <property type="entry name" value="Cmr5_III-B"/>
    <property type="match status" value="1"/>
</dbReference>
<dbReference type="Proteomes" id="UP000297244">
    <property type="component" value="Unassembled WGS sequence"/>
</dbReference>
<keyword evidence="4" id="KW-0051">Antiviral defense</keyword>
<evidence type="ECO:0000256" key="2">
    <source>
        <dbReference type="ARBA" id="ARBA00006161"/>
    </source>
</evidence>